<dbReference type="GO" id="GO:0000731">
    <property type="term" value="P:DNA synthesis involved in DNA repair"/>
    <property type="evidence" value="ECO:0007669"/>
    <property type="project" value="TreeGrafter"/>
</dbReference>
<dbReference type="GO" id="GO:0008047">
    <property type="term" value="F:enzyme activator activity"/>
    <property type="evidence" value="ECO:0007669"/>
    <property type="project" value="TreeGrafter"/>
</dbReference>
<dbReference type="CDD" id="cd00009">
    <property type="entry name" value="AAA"/>
    <property type="match status" value="1"/>
</dbReference>
<sequence>MRPTTFDELYGNAELFSKGSVVRTLLEKDPPPSVIFCGTPGCGKTTVAHIIALHTKCPFYSLSCCIAGTDEIKSIADKAENEYRLRKVPSILFMDEIHRFNKKQQDLFLPYVESGRLILIGATTENPSFSINSALLSRCRIIPLKSLSVDDLCNVLRSALQRDSLLIQTEALLSDHVIRRIADQADGDARMALNILETCCQFVASQTDKNVTISIVEQMLKGRFVKYDRDGEEHYNIISALHKSMRGSNVDAALYWLGRMIEGGEKPEYIARRLIRCATEDVGLADPQALLIATRCFDACAKLGYPQCIGSLVQTVGYLSLTSKSNELYLAYGKVKDEIHESGCLPVPLFPSNGEYKTCFSHLPEKLLGTTFYDIKRGITDLRGPSLELYVNPNAKDSSEKEKDANAEELPLEMRARLKLHGEEEESVN</sequence>
<dbReference type="GO" id="GO:0017116">
    <property type="term" value="F:single-stranded DNA helicase activity"/>
    <property type="evidence" value="ECO:0007669"/>
    <property type="project" value="TreeGrafter"/>
</dbReference>
<dbReference type="InterPro" id="IPR032423">
    <property type="entry name" value="AAA_assoc_2"/>
</dbReference>
<comment type="caution">
    <text evidence="6">The sequence shown here is derived from an EMBL/GenBank/DDBJ whole genome shotgun (WGS) entry which is preliminary data.</text>
</comment>
<dbReference type="Gene3D" id="1.10.8.60">
    <property type="match status" value="1"/>
</dbReference>
<evidence type="ECO:0000256" key="3">
    <source>
        <dbReference type="ARBA" id="ARBA00022840"/>
    </source>
</evidence>
<comment type="similarity">
    <text evidence="1">Belongs to the AAA ATPase family. RarA/MGS1/WRNIP1 subfamily.</text>
</comment>
<dbReference type="SUPFAM" id="SSF52540">
    <property type="entry name" value="P-loop containing nucleoside triphosphate hydrolases"/>
    <property type="match status" value="1"/>
</dbReference>
<dbReference type="STRING" id="478820.A0A196SP93"/>
<evidence type="ECO:0000313" key="6">
    <source>
        <dbReference type="EMBL" id="OAO18002.1"/>
    </source>
</evidence>
<dbReference type="Gene3D" id="1.20.272.10">
    <property type="match status" value="1"/>
</dbReference>
<dbReference type="AlphaFoldDB" id="A0A196SP93"/>
<feature type="compositionally biased region" description="Basic and acidic residues" evidence="4">
    <location>
        <begin position="397"/>
        <end position="422"/>
    </location>
</feature>
<dbReference type="CDD" id="cd18139">
    <property type="entry name" value="HLD_clamp_RarA"/>
    <property type="match status" value="1"/>
</dbReference>
<feature type="domain" description="AAA+ ATPase" evidence="5">
    <location>
        <begin position="30"/>
        <end position="147"/>
    </location>
</feature>
<dbReference type="GO" id="GO:0016887">
    <property type="term" value="F:ATP hydrolysis activity"/>
    <property type="evidence" value="ECO:0007669"/>
    <property type="project" value="InterPro"/>
</dbReference>
<dbReference type="OrthoDB" id="10265467at2759"/>
<dbReference type="InterPro" id="IPR051314">
    <property type="entry name" value="AAA_ATPase_RarA/MGS1/WRNIP1"/>
</dbReference>
<accession>A0A196SP93</accession>
<dbReference type="InterPro" id="IPR008921">
    <property type="entry name" value="DNA_pol3_clamp-load_cplx_C"/>
</dbReference>
<dbReference type="PANTHER" id="PTHR13779">
    <property type="entry name" value="WERNER HELICASE-INTERACTING PROTEIN 1 FAMILY MEMBER"/>
    <property type="match status" value="1"/>
</dbReference>
<dbReference type="PANTHER" id="PTHR13779:SF7">
    <property type="entry name" value="ATPASE WRNIP1"/>
    <property type="match status" value="1"/>
</dbReference>
<dbReference type="Gene3D" id="3.40.50.300">
    <property type="entry name" value="P-loop containing nucleotide triphosphate hydrolases"/>
    <property type="match status" value="1"/>
</dbReference>
<protein>
    <submittedName>
        <fullName evidence="6">ATPase, AAA family</fullName>
    </submittedName>
</protein>
<dbReference type="InterPro" id="IPR003593">
    <property type="entry name" value="AAA+_ATPase"/>
</dbReference>
<dbReference type="Proteomes" id="UP000078348">
    <property type="component" value="Unassembled WGS sequence"/>
</dbReference>
<name>A0A196SP93_BLAHN</name>
<proteinExistence type="inferred from homology"/>
<dbReference type="InterPro" id="IPR027417">
    <property type="entry name" value="P-loop_NTPase"/>
</dbReference>
<dbReference type="GO" id="GO:0006261">
    <property type="term" value="P:DNA-templated DNA replication"/>
    <property type="evidence" value="ECO:0007669"/>
    <property type="project" value="TreeGrafter"/>
</dbReference>
<dbReference type="GO" id="GO:0003677">
    <property type="term" value="F:DNA binding"/>
    <property type="evidence" value="ECO:0007669"/>
    <property type="project" value="InterPro"/>
</dbReference>
<evidence type="ECO:0000256" key="2">
    <source>
        <dbReference type="ARBA" id="ARBA00022741"/>
    </source>
</evidence>
<organism evidence="6 7">
    <name type="scientific">Blastocystis sp. subtype 1 (strain ATCC 50177 / NandII)</name>
    <dbReference type="NCBI Taxonomy" id="478820"/>
    <lineage>
        <taxon>Eukaryota</taxon>
        <taxon>Sar</taxon>
        <taxon>Stramenopiles</taxon>
        <taxon>Bigyra</taxon>
        <taxon>Opalozoa</taxon>
        <taxon>Opalinata</taxon>
        <taxon>Blastocystidae</taxon>
        <taxon>Blastocystis</taxon>
    </lineage>
</organism>
<dbReference type="SMART" id="SM00382">
    <property type="entry name" value="AAA"/>
    <property type="match status" value="1"/>
</dbReference>
<dbReference type="FunFam" id="1.20.272.10:FF:000001">
    <property type="entry name" value="Putative AAA family ATPase"/>
    <property type="match status" value="1"/>
</dbReference>
<dbReference type="GO" id="GO:0005634">
    <property type="term" value="C:nucleus"/>
    <property type="evidence" value="ECO:0007669"/>
    <property type="project" value="TreeGrafter"/>
</dbReference>
<dbReference type="SUPFAM" id="SSF48019">
    <property type="entry name" value="post-AAA+ oligomerization domain-like"/>
    <property type="match status" value="1"/>
</dbReference>
<feature type="region of interest" description="Disordered" evidence="4">
    <location>
        <begin position="393"/>
        <end position="429"/>
    </location>
</feature>
<dbReference type="GO" id="GO:0005524">
    <property type="term" value="F:ATP binding"/>
    <property type="evidence" value="ECO:0007669"/>
    <property type="project" value="UniProtKB-KW"/>
</dbReference>
<gene>
    <name evidence="6" type="ORF">AV274_0245</name>
</gene>
<dbReference type="Pfam" id="PF12002">
    <property type="entry name" value="MgsA_C"/>
    <property type="match status" value="1"/>
</dbReference>
<dbReference type="EMBL" id="LXWW01000011">
    <property type="protein sequence ID" value="OAO18002.1"/>
    <property type="molecule type" value="Genomic_DNA"/>
</dbReference>
<dbReference type="Pfam" id="PF00004">
    <property type="entry name" value="AAA"/>
    <property type="match status" value="1"/>
</dbReference>
<dbReference type="InterPro" id="IPR021886">
    <property type="entry name" value="MgsA_C"/>
</dbReference>
<dbReference type="InterPro" id="IPR003959">
    <property type="entry name" value="ATPase_AAA_core"/>
</dbReference>
<keyword evidence="3" id="KW-0067">ATP-binding</keyword>
<keyword evidence="7" id="KW-1185">Reference proteome</keyword>
<reference evidence="6 7" key="1">
    <citation type="submission" date="2016-05" db="EMBL/GenBank/DDBJ databases">
        <title>Nuclear genome of Blastocystis sp. subtype 1 NandII.</title>
        <authorList>
            <person name="Gentekaki E."/>
            <person name="Curtis B."/>
            <person name="Stairs C."/>
            <person name="Eme L."/>
            <person name="Herman E."/>
            <person name="Klimes V."/>
            <person name="Arias M.C."/>
            <person name="Elias M."/>
            <person name="Hilliou F."/>
            <person name="Klute M."/>
            <person name="Malik S.-B."/>
            <person name="Pightling A."/>
            <person name="Rachubinski R."/>
            <person name="Salas D."/>
            <person name="Schlacht A."/>
            <person name="Suga H."/>
            <person name="Archibald J."/>
            <person name="Ball S.G."/>
            <person name="Clark G."/>
            <person name="Dacks J."/>
            <person name="Van Der Giezen M."/>
            <person name="Tsaousis A."/>
            <person name="Roger A."/>
        </authorList>
    </citation>
    <scope>NUCLEOTIDE SEQUENCE [LARGE SCALE GENOMIC DNA]</scope>
    <source>
        <strain evidence="7">ATCC 50177 / NandII</strain>
    </source>
</reference>
<evidence type="ECO:0000259" key="5">
    <source>
        <dbReference type="SMART" id="SM00382"/>
    </source>
</evidence>
<evidence type="ECO:0000256" key="1">
    <source>
        <dbReference type="ARBA" id="ARBA00008959"/>
    </source>
</evidence>
<evidence type="ECO:0000313" key="7">
    <source>
        <dbReference type="Proteomes" id="UP000078348"/>
    </source>
</evidence>
<evidence type="ECO:0000256" key="4">
    <source>
        <dbReference type="SAM" id="MobiDB-lite"/>
    </source>
</evidence>
<dbReference type="Pfam" id="PF16193">
    <property type="entry name" value="AAA_assoc_2"/>
    <property type="match status" value="1"/>
</dbReference>
<keyword evidence="2" id="KW-0547">Nucleotide-binding</keyword>